<dbReference type="Proteomes" id="UP001374893">
    <property type="component" value="Chromosome"/>
</dbReference>
<evidence type="ECO:0000313" key="2">
    <source>
        <dbReference type="EMBL" id="BCX49428.1"/>
    </source>
</evidence>
<name>A0ABM7RGS2_9BACT</name>
<organism evidence="2 3">
    <name type="scientific">Haloferula helveola</name>
    <dbReference type="NCBI Taxonomy" id="490095"/>
    <lineage>
        <taxon>Bacteria</taxon>
        <taxon>Pseudomonadati</taxon>
        <taxon>Verrucomicrobiota</taxon>
        <taxon>Verrucomicrobiia</taxon>
        <taxon>Verrucomicrobiales</taxon>
        <taxon>Verrucomicrobiaceae</taxon>
        <taxon>Haloferula</taxon>
    </lineage>
</organism>
<evidence type="ECO:0000313" key="3">
    <source>
        <dbReference type="Proteomes" id="UP001374893"/>
    </source>
</evidence>
<dbReference type="EMBL" id="AP024702">
    <property type="protein sequence ID" value="BCX49428.1"/>
    <property type="molecule type" value="Genomic_DNA"/>
</dbReference>
<keyword evidence="3" id="KW-1185">Reference proteome</keyword>
<dbReference type="RefSeq" id="WP_338686023.1">
    <property type="nucleotide sequence ID" value="NZ_AP024702.1"/>
</dbReference>
<proteinExistence type="predicted"/>
<dbReference type="InterPro" id="IPR045179">
    <property type="entry name" value="YgfZ/GcvT"/>
</dbReference>
<dbReference type="PANTHER" id="PTHR22602">
    <property type="entry name" value="TRANSFERASE CAF17, MITOCHONDRIAL-RELATED"/>
    <property type="match status" value="1"/>
</dbReference>
<gene>
    <name evidence="2" type="ORF">HAHE_33360</name>
</gene>
<accession>A0ABM7RGS2</accession>
<dbReference type="Gene3D" id="3.30.1360.120">
    <property type="entry name" value="Probable tRNA modification gtpase trme, domain 1"/>
    <property type="match status" value="2"/>
</dbReference>
<sequence length="274" mass="29440">MSEVRALSAETPGILSFRGPDAVRYLNGQLTQSTADLGDESRPSCVTDAKGRLQFMVHVLAGPNPEELWITCQPDQVAGLRDRLERYLIADDVEVSDLTGSWTRIHADSVIDGAAFRRASRGVFGDGLDQWWHGGEAPAVQEIDSDVVENLRVEAGIPAWGKELSEGMLPPEAGLDRTAISYAKGCYIGQEVLSRVKSAGKLNRRLARLRLDASVPAETALSLDETEIGTITSVAPHPSSDGTVAALGWIRKAGFDRDAFGVPGGLTARFVGWA</sequence>
<dbReference type="NCBIfam" id="TIGR03317">
    <property type="entry name" value="ygfZ_signature"/>
    <property type="match status" value="1"/>
</dbReference>
<dbReference type="GO" id="GO:0016740">
    <property type="term" value="F:transferase activity"/>
    <property type="evidence" value="ECO:0007669"/>
    <property type="project" value="UniProtKB-KW"/>
</dbReference>
<protein>
    <submittedName>
        <fullName evidence="2">Glycine cleavage system T protein, aminomethyl transferase</fullName>
    </submittedName>
</protein>
<dbReference type="InterPro" id="IPR017703">
    <property type="entry name" value="YgfZ/GCV_T_CS"/>
</dbReference>
<reference evidence="2 3" key="1">
    <citation type="submission" date="2021-06" db="EMBL/GenBank/DDBJ databases">
        <title>Complete genome of Haloferula helveola possessing various polysaccharide degrading enzymes.</title>
        <authorList>
            <person name="Takami H."/>
            <person name="Huang C."/>
            <person name="Hamasaki K."/>
        </authorList>
    </citation>
    <scope>NUCLEOTIDE SEQUENCE [LARGE SCALE GENOMIC DNA]</scope>
    <source>
        <strain evidence="2 3">CN-1</strain>
    </source>
</reference>
<dbReference type="PANTHER" id="PTHR22602:SF0">
    <property type="entry name" value="TRANSFERASE CAF17, MITOCHONDRIAL-RELATED"/>
    <property type="match status" value="1"/>
</dbReference>
<keyword evidence="2" id="KW-0808">Transferase</keyword>
<dbReference type="SUPFAM" id="SSF103025">
    <property type="entry name" value="Folate-binding domain"/>
    <property type="match status" value="1"/>
</dbReference>
<dbReference type="InterPro" id="IPR027266">
    <property type="entry name" value="TrmE/GcvT-like"/>
</dbReference>
<dbReference type="PIRSF" id="PIRSF006487">
    <property type="entry name" value="GcvT"/>
    <property type="match status" value="1"/>
</dbReference>
<keyword evidence="1" id="KW-0809">Transit peptide</keyword>
<evidence type="ECO:0000256" key="1">
    <source>
        <dbReference type="ARBA" id="ARBA00022946"/>
    </source>
</evidence>